<evidence type="ECO:0000256" key="9">
    <source>
        <dbReference type="ARBA" id="ARBA00061532"/>
    </source>
</evidence>
<dbReference type="GO" id="GO:0008360">
    <property type="term" value="P:regulation of cell shape"/>
    <property type="evidence" value="ECO:0007669"/>
    <property type="project" value="UniProtKB-UniRule"/>
</dbReference>
<dbReference type="Proteomes" id="UP001144323">
    <property type="component" value="Unassembled WGS sequence"/>
</dbReference>
<feature type="transmembrane region" description="Helical" evidence="10">
    <location>
        <begin position="272"/>
        <end position="289"/>
    </location>
</feature>
<protein>
    <recommendedName>
        <fullName evidence="10">Probable lipid II flippase MurJ</fullName>
    </recommendedName>
</protein>
<evidence type="ECO:0000313" key="13">
    <source>
        <dbReference type="Proteomes" id="UP001144323"/>
    </source>
</evidence>
<feature type="transmembrane region" description="Helical" evidence="10">
    <location>
        <begin position="386"/>
        <end position="406"/>
    </location>
</feature>
<keyword evidence="3 10" id="KW-0812">Transmembrane</keyword>
<comment type="pathway">
    <text evidence="10">Cell wall biogenesis; peptidoglycan biosynthesis.</text>
</comment>
<feature type="transmembrane region" description="Helical" evidence="10">
    <location>
        <begin position="354"/>
        <end position="374"/>
    </location>
</feature>
<reference evidence="12" key="1">
    <citation type="journal article" date="2023" name="Int. J. Syst. Evol. Microbiol.">
        <title>Methylocystis iwaonis sp. nov., a type II methane-oxidizing bacterium from surface soil of a rice paddy field in Japan, and emended description of the genus Methylocystis (ex Whittenbury et al. 1970) Bowman et al. 1993.</title>
        <authorList>
            <person name="Kaise H."/>
            <person name="Sawadogo J.B."/>
            <person name="Alam M.S."/>
            <person name="Ueno C."/>
            <person name="Dianou D."/>
            <person name="Shinjo R."/>
            <person name="Asakawa S."/>
        </authorList>
    </citation>
    <scope>NUCLEOTIDE SEQUENCE</scope>
    <source>
        <strain evidence="12">LMG27198</strain>
    </source>
</reference>
<keyword evidence="4 10" id="KW-0133">Cell shape</keyword>
<comment type="caution">
    <text evidence="12">The sequence shown here is derived from an EMBL/GenBank/DDBJ whole genome shotgun (WGS) entry which is preliminary data.</text>
</comment>
<accession>A0A9W6GV53</accession>
<keyword evidence="10 11" id="KW-0813">Transport</keyword>
<dbReference type="GO" id="GO:0034204">
    <property type="term" value="P:lipid translocation"/>
    <property type="evidence" value="ECO:0007669"/>
    <property type="project" value="TreeGrafter"/>
</dbReference>
<evidence type="ECO:0000256" key="8">
    <source>
        <dbReference type="ARBA" id="ARBA00060041"/>
    </source>
</evidence>
<proteinExistence type="inferred from homology"/>
<evidence type="ECO:0000256" key="11">
    <source>
        <dbReference type="PIRNR" id="PIRNR002869"/>
    </source>
</evidence>
<dbReference type="PRINTS" id="PR01806">
    <property type="entry name" value="VIRFACTRMVIN"/>
</dbReference>
<dbReference type="AlphaFoldDB" id="A0A9W6GV53"/>
<evidence type="ECO:0000256" key="5">
    <source>
        <dbReference type="ARBA" id="ARBA00022984"/>
    </source>
</evidence>
<dbReference type="InterPro" id="IPR004268">
    <property type="entry name" value="MurJ"/>
</dbReference>
<dbReference type="EMBL" id="BSEC01000001">
    <property type="protein sequence ID" value="GLI93481.1"/>
    <property type="molecule type" value="Genomic_DNA"/>
</dbReference>
<organism evidence="12 13">
    <name type="scientific">Methylocystis echinoides</name>
    <dbReference type="NCBI Taxonomy" id="29468"/>
    <lineage>
        <taxon>Bacteria</taxon>
        <taxon>Pseudomonadati</taxon>
        <taxon>Pseudomonadota</taxon>
        <taxon>Alphaproteobacteria</taxon>
        <taxon>Hyphomicrobiales</taxon>
        <taxon>Methylocystaceae</taxon>
        <taxon>Methylocystis</taxon>
    </lineage>
</organism>
<sequence>MIRSLLSVGGFTLLSRLTGFLSLAMQSAIMGAGAVSDAFFIAQRLPNSFRAIFGEGAFNAAYIPCYATALEKEGAESAEEFAGQVYTLLLASQIVILLLVWLFSAQFVSLLAPGLDNRPEKFALAVSLTRITFPYLLFMTLFAQHMGTLNAHGRFALPAFAPNLMNLTVMAALALTVVAPRLFPNPGYAASWGVTISGALELGLLMWGARQIGVLRGLRRPHWARVRDFFIKLGPAVIGSASPQIAVFADTILSSMLADGGVSAISYAERLYQLPVGVIGIAAGTVLLPEMSRRIASGDVASAHQAQSRTMALTIALAAPFFVAFDTLPELIVAGLFMRGRFTPADAIAAGDVLAAYGAGLMALVLIASARASFQSRGDTSTPMKIALAALAVNVALKIVLFRSLGAVGLATATSVGLWINLAALVSLALACDFMAFDGVFAKVLGATFIASAFLTLVAMFGRAPALALGMHFGSQANLVALMALGAAGAVVYGVVLAGVLYLAGINIAKLRGRR</sequence>
<evidence type="ECO:0000256" key="3">
    <source>
        <dbReference type="ARBA" id="ARBA00022692"/>
    </source>
</evidence>
<comment type="similarity">
    <text evidence="9 10 11">Belongs to the MurJ/MviN family.</text>
</comment>
<dbReference type="HAMAP" id="MF_02078">
    <property type="entry name" value="MurJ_MviN"/>
    <property type="match status" value="1"/>
</dbReference>
<feature type="transmembrane region" description="Helical" evidence="10">
    <location>
        <begin position="20"/>
        <end position="42"/>
    </location>
</feature>
<keyword evidence="10 11" id="KW-0961">Cell wall biogenesis/degradation</keyword>
<dbReference type="CDD" id="cd13123">
    <property type="entry name" value="MATE_MurJ_like"/>
    <property type="match status" value="1"/>
</dbReference>
<keyword evidence="6 10" id="KW-1133">Transmembrane helix</keyword>
<dbReference type="PANTHER" id="PTHR47019:SF1">
    <property type="entry name" value="LIPID II FLIPPASE MURJ"/>
    <property type="match status" value="1"/>
</dbReference>
<feature type="transmembrane region" description="Helical" evidence="10">
    <location>
        <begin position="310"/>
        <end position="334"/>
    </location>
</feature>
<gene>
    <name evidence="10" type="primary">murJ</name>
    <name evidence="12" type="ORF">LMG27198_24730</name>
</gene>
<evidence type="ECO:0000256" key="10">
    <source>
        <dbReference type="HAMAP-Rule" id="MF_02078"/>
    </source>
</evidence>
<feature type="transmembrane region" description="Helical" evidence="10">
    <location>
        <begin position="482"/>
        <end position="505"/>
    </location>
</feature>
<evidence type="ECO:0000256" key="4">
    <source>
        <dbReference type="ARBA" id="ARBA00022960"/>
    </source>
</evidence>
<feature type="transmembrane region" description="Helical" evidence="10">
    <location>
        <begin position="444"/>
        <end position="462"/>
    </location>
</feature>
<feature type="transmembrane region" description="Helical" evidence="10">
    <location>
        <begin position="164"/>
        <end position="183"/>
    </location>
</feature>
<name>A0A9W6GV53_9HYPH</name>
<evidence type="ECO:0000256" key="6">
    <source>
        <dbReference type="ARBA" id="ARBA00022989"/>
    </source>
</evidence>
<dbReference type="GO" id="GO:0005886">
    <property type="term" value="C:plasma membrane"/>
    <property type="evidence" value="ECO:0007669"/>
    <property type="project" value="UniProtKB-SubCell"/>
</dbReference>
<evidence type="ECO:0000256" key="1">
    <source>
        <dbReference type="ARBA" id="ARBA00004651"/>
    </source>
</evidence>
<keyword evidence="2 10" id="KW-1003">Cell membrane</keyword>
<dbReference type="GO" id="GO:0015648">
    <property type="term" value="F:lipid-linked peptidoglycan transporter activity"/>
    <property type="evidence" value="ECO:0007669"/>
    <property type="project" value="UniProtKB-UniRule"/>
</dbReference>
<keyword evidence="13" id="KW-1185">Reference proteome</keyword>
<feature type="transmembrane region" description="Helical" evidence="10">
    <location>
        <begin position="189"/>
        <end position="208"/>
    </location>
</feature>
<evidence type="ECO:0000313" key="12">
    <source>
        <dbReference type="EMBL" id="GLI93481.1"/>
    </source>
</evidence>
<dbReference type="InterPro" id="IPR051050">
    <property type="entry name" value="Lipid_II_flippase_MurJ/MviN"/>
</dbReference>
<evidence type="ECO:0000256" key="7">
    <source>
        <dbReference type="ARBA" id="ARBA00023136"/>
    </source>
</evidence>
<feature type="transmembrane region" description="Helical" evidence="10">
    <location>
        <begin position="229"/>
        <end position="252"/>
    </location>
</feature>
<keyword evidence="10" id="KW-0997">Cell inner membrane</keyword>
<dbReference type="NCBIfam" id="TIGR01695">
    <property type="entry name" value="murJ_mviN"/>
    <property type="match status" value="1"/>
</dbReference>
<keyword evidence="7 10" id="KW-0472">Membrane</keyword>
<feature type="transmembrane region" description="Helical" evidence="10">
    <location>
        <begin position="418"/>
        <end position="437"/>
    </location>
</feature>
<comment type="subcellular location">
    <subcellularLocation>
        <location evidence="10">Cell inner membrane</location>
        <topology evidence="10">Multi-pass membrane protein</topology>
    </subcellularLocation>
    <subcellularLocation>
        <location evidence="1">Cell membrane</location>
        <topology evidence="1">Multi-pass membrane protein</topology>
    </subcellularLocation>
</comment>
<dbReference type="PIRSF" id="PIRSF002869">
    <property type="entry name" value="MviN"/>
    <property type="match status" value="1"/>
</dbReference>
<dbReference type="GO" id="GO:0009252">
    <property type="term" value="P:peptidoglycan biosynthetic process"/>
    <property type="evidence" value="ECO:0007669"/>
    <property type="project" value="UniProtKB-UniRule"/>
</dbReference>
<dbReference type="PANTHER" id="PTHR47019">
    <property type="entry name" value="LIPID II FLIPPASE MURJ"/>
    <property type="match status" value="1"/>
</dbReference>
<comment type="function">
    <text evidence="8 10 11">Involved in peptidoglycan biosynthesis. Transports lipid-linked peptidoglycan precursors from the inner to the outer leaflet of the cytoplasmic membrane.</text>
</comment>
<dbReference type="GO" id="GO:0071555">
    <property type="term" value="P:cell wall organization"/>
    <property type="evidence" value="ECO:0007669"/>
    <property type="project" value="UniProtKB-UniRule"/>
</dbReference>
<dbReference type="Pfam" id="PF03023">
    <property type="entry name" value="MurJ"/>
    <property type="match status" value="1"/>
</dbReference>
<feature type="transmembrane region" description="Helical" evidence="10">
    <location>
        <begin position="85"/>
        <end position="103"/>
    </location>
</feature>
<keyword evidence="5 10" id="KW-0573">Peptidoglycan synthesis</keyword>
<feature type="transmembrane region" description="Helical" evidence="10">
    <location>
        <begin position="123"/>
        <end position="143"/>
    </location>
</feature>
<evidence type="ECO:0000256" key="2">
    <source>
        <dbReference type="ARBA" id="ARBA00022475"/>
    </source>
</evidence>
<dbReference type="RefSeq" id="WP_281803315.1">
    <property type="nucleotide sequence ID" value="NZ_BSEC01000001.1"/>
</dbReference>